<dbReference type="InterPro" id="IPR043129">
    <property type="entry name" value="ATPase_NBD"/>
</dbReference>
<dbReference type="Pfam" id="PF00022">
    <property type="entry name" value="Actin"/>
    <property type="match status" value="1"/>
</dbReference>
<dbReference type="SUPFAM" id="SSF53067">
    <property type="entry name" value="Actin-like ATPase domain"/>
    <property type="match status" value="1"/>
</dbReference>
<dbReference type="Proteomes" id="UP001162480">
    <property type="component" value="Chromosome 27"/>
</dbReference>
<gene>
    <name evidence="2" type="ORF">OCTVUL_1B007872</name>
</gene>
<dbReference type="PANTHER" id="PTHR11937">
    <property type="entry name" value="ACTIN"/>
    <property type="match status" value="1"/>
</dbReference>
<comment type="function">
    <text evidence="1">Actins are highly conserved proteins that are involved in various types of cell motility and are ubiquitously expressed in all eukaryotic cells.</text>
</comment>
<name>A0AA36BX14_OCTVU</name>
<dbReference type="InterPro" id="IPR004000">
    <property type="entry name" value="Actin"/>
</dbReference>
<evidence type="ECO:0000256" key="1">
    <source>
        <dbReference type="ARBA" id="ARBA00003520"/>
    </source>
</evidence>
<sequence>MSCLIAKHNKTKIKIASLRVNNNDQSNPNSPGVNIGSNQTNNYSQGIIPIALIPNRQADNLEITDSSSLNSEFNVDNNYSYINNSNSKYNNNNNLDSNSNIEIASNSTHYNNGDNILPNNYITNQDNATTTINVITQPTTNNNCEFNFTNCNINITSNNRDVCDRFNISTSSRRNIDFEQQMETTASSSSLEMSYELPDGQFITIGNERFRVPEPMLKPSLLGMEYDGLHKTTYNSIMKM</sequence>
<accession>A0AA36BX14</accession>
<evidence type="ECO:0000313" key="3">
    <source>
        <dbReference type="Proteomes" id="UP001162480"/>
    </source>
</evidence>
<protein>
    <submittedName>
        <fullName evidence="2">Uncharacterized protein</fullName>
    </submittedName>
</protein>
<dbReference type="Gene3D" id="3.90.640.10">
    <property type="entry name" value="Actin, Chain A, domain 4"/>
    <property type="match status" value="1"/>
</dbReference>
<dbReference type="AlphaFoldDB" id="A0AA36BX14"/>
<proteinExistence type="predicted"/>
<dbReference type="EMBL" id="OX597840">
    <property type="protein sequence ID" value="CAI9741793.1"/>
    <property type="molecule type" value="Genomic_DNA"/>
</dbReference>
<organism evidence="2 3">
    <name type="scientific">Octopus vulgaris</name>
    <name type="common">Common octopus</name>
    <dbReference type="NCBI Taxonomy" id="6645"/>
    <lineage>
        <taxon>Eukaryota</taxon>
        <taxon>Metazoa</taxon>
        <taxon>Spiralia</taxon>
        <taxon>Lophotrochozoa</taxon>
        <taxon>Mollusca</taxon>
        <taxon>Cephalopoda</taxon>
        <taxon>Coleoidea</taxon>
        <taxon>Octopodiformes</taxon>
        <taxon>Octopoda</taxon>
        <taxon>Incirrata</taxon>
        <taxon>Octopodidae</taxon>
        <taxon>Octopus</taxon>
    </lineage>
</organism>
<keyword evidence="3" id="KW-1185">Reference proteome</keyword>
<evidence type="ECO:0000313" key="2">
    <source>
        <dbReference type="EMBL" id="CAI9741793.1"/>
    </source>
</evidence>
<reference evidence="2" key="1">
    <citation type="submission" date="2023-08" db="EMBL/GenBank/DDBJ databases">
        <authorList>
            <person name="Alioto T."/>
            <person name="Alioto T."/>
            <person name="Gomez Garrido J."/>
        </authorList>
    </citation>
    <scope>NUCLEOTIDE SEQUENCE</scope>
</reference>